<keyword evidence="3" id="KW-1185">Reference proteome</keyword>
<evidence type="ECO:0000313" key="2">
    <source>
        <dbReference type="EMBL" id="EPY17652.1"/>
    </source>
</evidence>
<evidence type="ECO:0000256" key="1">
    <source>
        <dbReference type="SAM" id="MobiDB-lite"/>
    </source>
</evidence>
<gene>
    <name evidence="2" type="ORF">STCU_10487</name>
</gene>
<dbReference type="Proteomes" id="UP000015354">
    <property type="component" value="Unassembled WGS sequence"/>
</dbReference>
<dbReference type="OrthoDB" id="1262810at2759"/>
<dbReference type="AlphaFoldDB" id="S9THY6"/>
<protein>
    <submittedName>
        <fullName evidence="2">Uncharacterized protein</fullName>
    </submittedName>
</protein>
<comment type="caution">
    <text evidence="2">The sequence shown here is derived from an EMBL/GenBank/DDBJ whole genome shotgun (WGS) entry which is preliminary data.</text>
</comment>
<evidence type="ECO:0000313" key="3">
    <source>
        <dbReference type="Proteomes" id="UP000015354"/>
    </source>
</evidence>
<feature type="region of interest" description="Disordered" evidence="1">
    <location>
        <begin position="285"/>
        <end position="309"/>
    </location>
</feature>
<name>S9THY6_9TRYP</name>
<sequence>MVTIYDLECEICEALDLPSYAALGLGSGLQQLPLTQIYFKVHARTPILPVRAQQVLAYMLYHEEAAAILQSSGDVVDLALHFFQHFLRTCPAAALPRPQLHVASLGLHVEHFPSLLLALREEMGRRPAQLPADAWRQQVRLAQNSTLYERVVCGLDDALAAHSGDGALRMTVNLSAAEKEGCQLPAGLLTRSDGPRGGFDLPCCFGATVAASDDAAKPVEASIVPCSSPQQQQQQDKAPLPSTAPAMVVHRGGRQRRSIAVSVSAAAVAAAGVVPDLSFLQPKQFGMSDAPPEAAPLRRPRRRQRWPRCGSTRWRGCSSWRARGRPSLRPTRSIGWPRSPQGRCCPDRVCGRCCCGWRRRRGSSHRRWIRRPSAGAASFRCRRVARHRIALSSRSSVRRTRCAGSRCPPPPPRRGRRKTVRSTLTVT</sequence>
<feature type="region of interest" description="Disordered" evidence="1">
    <location>
        <begin position="401"/>
        <end position="427"/>
    </location>
</feature>
<proteinExistence type="predicted"/>
<organism evidence="2 3">
    <name type="scientific">Strigomonas culicis</name>
    <dbReference type="NCBI Taxonomy" id="28005"/>
    <lineage>
        <taxon>Eukaryota</taxon>
        <taxon>Discoba</taxon>
        <taxon>Euglenozoa</taxon>
        <taxon>Kinetoplastea</taxon>
        <taxon>Metakinetoplastina</taxon>
        <taxon>Trypanosomatida</taxon>
        <taxon>Trypanosomatidae</taxon>
        <taxon>Strigomonadinae</taxon>
        <taxon>Strigomonas</taxon>
    </lineage>
</organism>
<accession>S9THY6</accession>
<reference evidence="2 3" key="1">
    <citation type="journal article" date="2013" name="PLoS ONE">
        <title>Predicting the Proteins of Angomonas deanei, Strigomonas culicis and Their Respective Endosymbionts Reveals New Aspects of the Trypanosomatidae Family.</title>
        <authorList>
            <person name="Motta M.C."/>
            <person name="Martins A.C."/>
            <person name="de Souza S.S."/>
            <person name="Catta-Preta C.M."/>
            <person name="Silva R."/>
            <person name="Klein C.C."/>
            <person name="de Almeida L.G."/>
            <person name="de Lima Cunha O."/>
            <person name="Ciapina L.P."/>
            <person name="Brocchi M."/>
            <person name="Colabardini A.C."/>
            <person name="de Araujo Lima B."/>
            <person name="Machado C.R."/>
            <person name="de Almeida Soares C.M."/>
            <person name="Probst C.M."/>
            <person name="de Menezes C.B."/>
            <person name="Thompson C.E."/>
            <person name="Bartholomeu D.C."/>
            <person name="Gradia D.F."/>
            <person name="Pavoni D.P."/>
            <person name="Grisard E.C."/>
            <person name="Fantinatti-Garboggini F."/>
            <person name="Marchini F.K."/>
            <person name="Rodrigues-Luiz G.F."/>
            <person name="Wagner G."/>
            <person name="Goldman G.H."/>
            <person name="Fietto J.L."/>
            <person name="Elias M.C."/>
            <person name="Goldman M.H."/>
            <person name="Sagot M.F."/>
            <person name="Pereira M."/>
            <person name="Stoco P.H."/>
            <person name="de Mendonca-Neto R.P."/>
            <person name="Teixeira S.M."/>
            <person name="Maciel T.E."/>
            <person name="de Oliveira Mendes T.A."/>
            <person name="Urmenyi T.P."/>
            <person name="de Souza W."/>
            <person name="Schenkman S."/>
            <person name="de Vasconcelos A.T."/>
        </authorList>
    </citation>
    <scope>NUCLEOTIDE SEQUENCE [LARGE SCALE GENOMIC DNA]</scope>
</reference>
<dbReference type="EMBL" id="ATMH01010373">
    <property type="protein sequence ID" value="EPY17652.1"/>
    <property type="molecule type" value="Genomic_DNA"/>
</dbReference>